<dbReference type="STRING" id="1395571.TMS3_0101455"/>
<proteinExistence type="predicted"/>
<dbReference type="OrthoDB" id="6849476at2"/>
<evidence type="ECO:0000313" key="2">
    <source>
        <dbReference type="Proteomes" id="UP000030063"/>
    </source>
</evidence>
<organism evidence="1 2">
    <name type="scientific">Pseudomonas taeanensis MS-3</name>
    <dbReference type="NCBI Taxonomy" id="1395571"/>
    <lineage>
        <taxon>Bacteria</taxon>
        <taxon>Pseudomonadati</taxon>
        <taxon>Pseudomonadota</taxon>
        <taxon>Gammaproteobacteria</taxon>
        <taxon>Pseudomonadales</taxon>
        <taxon>Pseudomonadaceae</taxon>
        <taxon>Pseudomonas</taxon>
    </lineage>
</organism>
<dbReference type="EMBL" id="AWSQ01000001">
    <property type="protein sequence ID" value="KFX70636.1"/>
    <property type="molecule type" value="Genomic_DNA"/>
</dbReference>
<comment type="caution">
    <text evidence="1">The sequence shown here is derived from an EMBL/GenBank/DDBJ whole genome shotgun (WGS) entry which is preliminary data.</text>
</comment>
<dbReference type="AlphaFoldDB" id="A0A0A1YNE8"/>
<protein>
    <submittedName>
        <fullName evidence="1">Uncharacterized protein</fullName>
    </submittedName>
</protein>
<reference evidence="1 2" key="1">
    <citation type="journal article" date="2014" name="Genome Announc.">
        <title>Draft Genome Sequence of Petroleum Oil-Degrading Marine Bacterium Pseudomonas taeanensis Strain MS-3, Isolated from a Crude Oil-Contaminated Seashore.</title>
        <authorList>
            <person name="Lee S.Y."/>
            <person name="Kim S.H."/>
            <person name="Lee D.G."/>
            <person name="Shin S."/>
            <person name="Yun S.H."/>
            <person name="Choi C.W."/>
            <person name="Chung Y.H."/>
            <person name="Choi J.S."/>
            <person name="Kahng H.Y."/>
            <person name="Kim S.I."/>
        </authorList>
    </citation>
    <scope>NUCLEOTIDE SEQUENCE [LARGE SCALE GENOMIC DNA]</scope>
    <source>
        <strain evidence="1 2">MS-3</strain>
    </source>
</reference>
<keyword evidence="2" id="KW-1185">Reference proteome</keyword>
<accession>A0A0A1YNE8</accession>
<dbReference type="Proteomes" id="UP000030063">
    <property type="component" value="Unassembled WGS sequence"/>
</dbReference>
<sequence>MPPLRAQHWLVFAAVALLFFAWGAWLMRPPTPAEPLPWLSEWQTRVLTPLADDRLSLARLRDEVVGELWLQQRLDGPRLLYRGQWQADGEPWTLEAELALSEAERDSLVAAQGTNAQGAEQPLSEQLLAQMSSHAIASLVLKPQAEVAVERLVGNLGQPRLRLELDEGQAWVYPELGLTLHTEDDRLRLLQAMPRRALQR</sequence>
<dbReference type="RefSeq" id="WP_025163454.1">
    <property type="nucleotide sequence ID" value="NZ_AWSQ01000001.1"/>
</dbReference>
<gene>
    <name evidence="1" type="ORF">TMS3_0101455</name>
</gene>
<name>A0A0A1YNE8_9PSED</name>
<evidence type="ECO:0000313" key="1">
    <source>
        <dbReference type="EMBL" id="KFX70636.1"/>
    </source>
</evidence>